<evidence type="ECO:0000256" key="1">
    <source>
        <dbReference type="ARBA" id="ARBA00006987"/>
    </source>
</evidence>
<keyword evidence="2" id="KW-0732">Signal</keyword>
<name>A0A368Y9X0_9BURK</name>
<protein>
    <submittedName>
        <fullName evidence="3">Tripartite-type tricarboxylate transporter receptor subunit TctC</fullName>
    </submittedName>
</protein>
<evidence type="ECO:0000313" key="3">
    <source>
        <dbReference type="EMBL" id="RCW76228.1"/>
    </source>
</evidence>
<comment type="similarity">
    <text evidence="1">Belongs to the UPF0065 (bug) family.</text>
</comment>
<comment type="caution">
    <text evidence="3">The sequence shown here is derived from an EMBL/GenBank/DDBJ whole genome shotgun (WGS) entry which is preliminary data.</text>
</comment>
<dbReference type="OrthoDB" id="8678477at2"/>
<dbReference type="InterPro" id="IPR042100">
    <property type="entry name" value="Bug_dom1"/>
</dbReference>
<dbReference type="PANTHER" id="PTHR42928:SF5">
    <property type="entry name" value="BLR1237 PROTEIN"/>
    <property type="match status" value="1"/>
</dbReference>
<dbReference type="PANTHER" id="PTHR42928">
    <property type="entry name" value="TRICARBOXYLATE-BINDING PROTEIN"/>
    <property type="match status" value="1"/>
</dbReference>
<accession>A0A368Y9X0</accession>
<dbReference type="Pfam" id="PF03401">
    <property type="entry name" value="TctC"/>
    <property type="match status" value="1"/>
</dbReference>
<dbReference type="Gene3D" id="3.40.190.150">
    <property type="entry name" value="Bordetella uptake gene, domain 1"/>
    <property type="match status" value="1"/>
</dbReference>
<evidence type="ECO:0000313" key="4">
    <source>
        <dbReference type="Proteomes" id="UP000252884"/>
    </source>
</evidence>
<organism evidence="3 4">
    <name type="scientific">Pseudorhodoferax soli</name>
    <dbReference type="NCBI Taxonomy" id="545864"/>
    <lineage>
        <taxon>Bacteria</taxon>
        <taxon>Pseudomonadati</taxon>
        <taxon>Pseudomonadota</taxon>
        <taxon>Betaproteobacteria</taxon>
        <taxon>Burkholderiales</taxon>
        <taxon>Comamonadaceae</taxon>
    </lineage>
</organism>
<reference evidence="3 4" key="1">
    <citation type="submission" date="2018-07" db="EMBL/GenBank/DDBJ databases">
        <title>Genomic Encyclopedia of Type Strains, Phase IV (KMG-IV): sequencing the most valuable type-strain genomes for metagenomic binning, comparative biology and taxonomic classification.</title>
        <authorList>
            <person name="Goeker M."/>
        </authorList>
    </citation>
    <scope>NUCLEOTIDE SEQUENCE [LARGE SCALE GENOMIC DNA]</scope>
    <source>
        <strain evidence="3 4">DSM 21634</strain>
    </source>
</reference>
<sequence>MSTIRKALVAASVWLTAGLALAAYPDKPIRLVVGFPPGQATDLVARTAARKLQEALGQPVIVDNKPGAAGIIGSDLVAKSAPDGYTLVVGSSGTMAINPSLYSKLPYHPLKDFEPVSILSVVPLFLAVNPAFPAKTAAELVQQAKAAPGKINFGSGGSGVTSHLTMELLKHSLGIDLTHVPYKGSPAAVTDLVGGQINTMIDTGPALLPHMRTGKLRILAVASEKRNAAAPDVPTMAEAGLGNFVAPAWVGLAAPKGTPKEIVEALHKALVANWRDAPDVREQLNGLGAEPAVNTPAEFTKYIQSEIDKWALAVKLSGAKVD</sequence>
<dbReference type="EMBL" id="QPJK01000001">
    <property type="protein sequence ID" value="RCW76228.1"/>
    <property type="molecule type" value="Genomic_DNA"/>
</dbReference>
<dbReference type="AlphaFoldDB" id="A0A368Y9X0"/>
<dbReference type="SUPFAM" id="SSF53850">
    <property type="entry name" value="Periplasmic binding protein-like II"/>
    <property type="match status" value="1"/>
</dbReference>
<feature type="chain" id="PRO_5016794123" evidence="2">
    <location>
        <begin position="23"/>
        <end position="322"/>
    </location>
</feature>
<dbReference type="RefSeq" id="WP_114466166.1">
    <property type="nucleotide sequence ID" value="NZ_QPJK01000001.1"/>
</dbReference>
<proteinExistence type="inferred from homology"/>
<dbReference type="PIRSF" id="PIRSF017082">
    <property type="entry name" value="YflP"/>
    <property type="match status" value="1"/>
</dbReference>
<keyword evidence="3" id="KW-0675">Receptor</keyword>
<dbReference type="CDD" id="cd13578">
    <property type="entry name" value="PBP2_Bug27"/>
    <property type="match status" value="1"/>
</dbReference>
<evidence type="ECO:0000256" key="2">
    <source>
        <dbReference type="SAM" id="SignalP"/>
    </source>
</evidence>
<feature type="signal peptide" evidence="2">
    <location>
        <begin position="1"/>
        <end position="22"/>
    </location>
</feature>
<dbReference type="Gene3D" id="3.40.190.10">
    <property type="entry name" value="Periplasmic binding protein-like II"/>
    <property type="match status" value="1"/>
</dbReference>
<keyword evidence="4" id="KW-1185">Reference proteome</keyword>
<dbReference type="Proteomes" id="UP000252884">
    <property type="component" value="Unassembled WGS sequence"/>
</dbReference>
<dbReference type="InterPro" id="IPR005064">
    <property type="entry name" value="BUG"/>
</dbReference>
<gene>
    <name evidence="3" type="ORF">DES41_101834</name>
</gene>